<dbReference type="AlphaFoldDB" id="A0A238ZA11"/>
<sequence length="228" mass="25215">MGFSLGQVVPWGRTYAEYARMFALAPSDMAGDILGCGDGPASFNAEATAKGHRVTSCDPLYRYAKDDIARRIDETADVVLDELRKNASAYRWNEFATPEDVGRARLSAMARFLQDYDTGKAHGRYVDAALPALPWPDGRFSLALGSHFLFLYSDHLDTDFHVRAMLELCRVAREVRVFPLTKLDGSPSPHAPAVLDALRLRGHEAEVVPVPYDFQIGAEAMLRIHCAA</sequence>
<organism evidence="1 2">
    <name type="scientific">Humidesulfovibrio mexicanus</name>
    <dbReference type="NCBI Taxonomy" id="147047"/>
    <lineage>
        <taxon>Bacteria</taxon>
        <taxon>Pseudomonadati</taxon>
        <taxon>Thermodesulfobacteriota</taxon>
        <taxon>Desulfovibrionia</taxon>
        <taxon>Desulfovibrionales</taxon>
        <taxon>Desulfovibrionaceae</taxon>
        <taxon>Humidesulfovibrio</taxon>
    </lineage>
</organism>
<dbReference type="Proteomes" id="UP000198324">
    <property type="component" value="Unassembled WGS sequence"/>
</dbReference>
<evidence type="ECO:0008006" key="3">
    <source>
        <dbReference type="Google" id="ProtNLM"/>
    </source>
</evidence>
<name>A0A238ZA11_9BACT</name>
<accession>A0A238ZA11</accession>
<keyword evidence="2" id="KW-1185">Reference proteome</keyword>
<proteinExistence type="predicted"/>
<dbReference type="RefSeq" id="WP_089272968.1">
    <property type="nucleotide sequence ID" value="NZ_FZOC01000002.1"/>
</dbReference>
<protein>
    <recommendedName>
        <fullName evidence="3">SAM-dependent methyltransferase</fullName>
    </recommendedName>
</protein>
<reference evidence="1 2" key="1">
    <citation type="submission" date="2017-06" db="EMBL/GenBank/DDBJ databases">
        <authorList>
            <person name="Kim H.J."/>
            <person name="Triplett B.A."/>
        </authorList>
    </citation>
    <scope>NUCLEOTIDE SEQUENCE [LARGE SCALE GENOMIC DNA]</scope>
    <source>
        <strain evidence="1 2">DSM 13116</strain>
    </source>
</reference>
<gene>
    <name evidence="1" type="ORF">SAMN04488503_1332</name>
</gene>
<dbReference type="EMBL" id="FZOC01000002">
    <property type="protein sequence ID" value="SNR79564.1"/>
    <property type="molecule type" value="Genomic_DNA"/>
</dbReference>
<evidence type="ECO:0000313" key="2">
    <source>
        <dbReference type="Proteomes" id="UP000198324"/>
    </source>
</evidence>
<dbReference type="OrthoDB" id="5363250at2"/>
<evidence type="ECO:0000313" key="1">
    <source>
        <dbReference type="EMBL" id="SNR79564.1"/>
    </source>
</evidence>